<evidence type="ECO:0000256" key="1">
    <source>
        <dbReference type="ARBA" id="ARBA00004123"/>
    </source>
</evidence>
<evidence type="ECO:0000256" key="5">
    <source>
        <dbReference type="ARBA" id="ARBA00023242"/>
    </source>
</evidence>
<dbReference type="Proteomes" id="UP000265515">
    <property type="component" value="Unassembled WGS sequence"/>
</dbReference>
<dbReference type="OMA" id="NWDIGPP"/>
<dbReference type="EMBL" id="BFEA01000065">
    <property type="protein sequence ID" value="GBG65720.1"/>
    <property type="molecule type" value="Genomic_DNA"/>
</dbReference>
<comment type="similarity">
    <text evidence="2">Belongs to the TAF9 family.</text>
</comment>
<dbReference type="FunFam" id="1.10.20.10:FF:000018">
    <property type="entry name" value="Transcription initiation factor TFIID subunit 9"/>
    <property type="match status" value="1"/>
</dbReference>
<reference evidence="7 8" key="1">
    <citation type="journal article" date="2018" name="Cell">
        <title>The Chara Genome: Secondary Complexity and Implications for Plant Terrestrialization.</title>
        <authorList>
            <person name="Nishiyama T."/>
            <person name="Sakayama H."/>
            <person name="Vries J.D."/>
            <person name="Buschmann H."/>
            <person name="Saint-Marcoux D."/>
            <person name="Ullrich K.K."/>
            <person name="Haas F.B."/>
            <person name="Vanderstraeten L."/>
            <person name="Becker D."/>
            <person name="Lang D."/>
            <person name="Vosolsobe S."/>
            <person name="Rombauts S."/>
            <person name="Wilhelmsson P.K.I."/>
            <person name="Janitza P."/>
            <person name="Kern R."/>
            <person name="Heyl A."/>
            <person name="Rumpler F."/>
            <person name="Villalobos L.I.A.C."/>
            <person name="Clay J.M."/>
            <person name="Skokan R."/>
            <person name="Toyoda A."/>
            <person name="Suzuki Y."/>
            <person name="Kagoshima H."/>
            <person name="Schijlen E."/>
            <person name="Tajeshwar N."/>
            <person name="Catarino B."/>
            <person name="Hetherington A.J."/>
            <person name="Saltykova A."/>
            <person name="Bonnot C."/>
            <person name="Breuninger H."/>
            <person name="Symeonidi A."/>
            <person name="Radhakrishnan G.V."/>
            <person name="Van Nieuwerburgh F."/>
            <person name="Deforce D."/>
            <person name="Chang C."/>
            <person name="Karol K.G."/>
            <person name="Hedrich R."/>
            <person name="Ulvskov P."/>
            <person name="Glockner G."/>
            <person name="Delwiche C.F."/>
            <person name="Petrasek J."/>
            <person name="Van de Peer Y."/>
            <person name="Friml J."/>
            <person name="Beilby M."/>
            <person name="Dolan L."/>
            <person name="Kohara Y."/>
            <person name="Sugano S."/>
            <person name="Fujiyama A."/>
            <person name="Delaux P.-M."/>
            <person name="Quint M."/>
            <person name="TheiBen G."/>
            <person name="Hagemann M."/>
            <person name="Harholt J."/>
            <person name="Dunand C."/>
            <person name="Zachgo S."/>
            <person name="Langdale J."/>
            <person name="Maumus F."/>
            <person name="Straeten D.V.D."/>
            <person name="Gould S.B."/>
            <person name="Rensing S.A."/>
        </authorList>
    </citation>
    <scope>NUCLEOTIDE SEQUENCE [LARGE SCALE GENOMIC DNA]</scope>
    <source>
        <strain evidence="7 8">S276</strain>
    </source>
</reference>
<dbReference type="GO" id="GO:0005669">
    <property type="term" value="C:transcription factor TFIID complex"/>
    <property type="evidence" value="ECO:0007669"/>
    <property type="project" value="TreeGrafter"/>
</dbReference>
<feature type="compositionally biased region" description="Basic and acidic residues" evidence="6">
    <location>
        <begin position="176"/>
        <end position="193"/>
    </location>
</feature>
<comment type="subcellular location">
    <subcellularLocation>
        <location evidence="1">Nucleus</location>
    </subcellularLocation>
</comment>
<protein>
    <recommendedName>
        <fullName evidence="9">Transcription initiation factor TFIID subunit 9</fullName>
    </recommendedName>
</protein>
<dbReference type="Gramene" id="GBG65720">
    <property type="protein sequence ID" value="GBG65720"/>
    <property type="gene ID" value="CBR_g52315"/>
</dbReference>
<keyword evidence="8" id="KW-1185">Reference proteome</keyword>
<dbReference type="GO" id="GO:0016251">
    <property type="term" value="F:RNA polymerase II general transcription initiation factor activity"/>
    <property type="evidence" value="ECO:0007669"/>
    <property type="project" value="TreeGrafter"/>
</dbReference>
<dbReference type="GO" id="GO:0046982">
    <property type="term" value="F:protein heterodimerization activity"/>
    <property type="evidence" value="ECO:0007669"/>
    <property type="project" value="InterPro"/>
</dbReference>
<accession>A0A388K6P4</accession>
<dbReference type="CDD" id="cd07979">
    <property type="entry name" value="HFD_TAF9"/>
    <property type="match status" value="1"/>
</dbReference>
<dbReference type="SUPFAM" id="SSF47113">
    <property type="entry name" value="Histone-fold"/>
    <property type="match status" value="1"/>
</dbReference>
<keyword evidence="3" id="KW-0805">Transcription regulation</keyword>
<dbReference type="PANTHER" id="PTHR48068">
    <property type="entry name" value="TAF9 RNA POLYMERASE II, TATA BOX-BINDING PROTEIN (TBP)-ASSOCIATED FACTOR"/>
    <property type="match status" value="1"/>
</dbReference>
<dbReference type="AlphaFoldDB" id="A0A388K6P4"/>
<dbReference type="Gene3D" id="1.10.20.10">
    <property type="entry name" value="Histone, subunit A"/>
    <property type="match status" value="1"/>
</dbReference>
<name>A0A388K6P4_CHABU</name>
<dbReference type="OrthoDB" id="341924at2759"/>
<dbReference type="GO" id="GO:0003713">
    <property type="term" value="F:transcription coactivator activity"/>
    <property type="evidence" value="ECO:0007669"/>
    <property type="project" value="TreeGrafter"/>
</dbReference>
<dbReference type="PANTHER" id="PTHR48068:SF4">
    <property type="entry name" value="TATA-BOX BINDING PROTEIN ASSOCIATED FACTOR 9"/>
    <property type="match status" value="1"/>
</dbReference>
<proteinExistence type="inferred from homology"/>
<dbReference type="InterPro" id="IPR009072">
    <property type="entry name" value="Histone-fold"/>
</dbReference>
<sequence>MGDPAADKSEYLPRDARVVKNVLKAMGVEEYEPRVLNQFLEFMHRYITDVLTDARVYSEHASKSAIDVDDVRLAIQSRVNFSFTQPPPREVLLELAKARNSIPLPIITQSPGIPLPPEQDTLLTPNYQILTVGKPGQQEGKPAPQTVAENDGKESAESQGEGDAVRATGGSTPMEVDDRGPPGNDHEAAEGGGKKVSFMVGKRQKS</sequence>
<evidence type="ECO:0000313" key="7">
    <source>
        <dbReference type="EMBL" id="GBG65720.1"/>
    </source>
</evidence>
<dbReference type="InterPro" id="IPR003162">
    <property type="entry name" value="TFIID-31"/>
</dbReference>
<comment type="caution">
    <text evidence="7">The sequence shown here is derived from an EMBL/GenBank/DDBJ whole genome shotgun (WGS) entry which is preliminary data.</text>
</comment>
<dbReference type="GO" id="GO:0000124">
    <property type="term" value="C:SAGA complex"/>
    <property type="evidence" value="ECO:0007669"/>
    <property type="project" value="TreeGrafter"/>
</dbReference>
<evidence type="ECO:0000313" key="8">
    <source>
        <dbReference type="Proteomes" id="UP000265515"/>
    </source>
</evidence>
<dbReference type="GO" id="GO:0051123">
    <property type="term" value="P:RNA polymerase II preinitiation complex assembly"/>
    <property type="evidence" value="ECO:0007669"/>
    <property type="project" value="TreeGrafter"/>
</dbReference>
<organism evidence="7 8">
    <name type="scientific">Chara braunii</name>
    <name type="common">Braun's stonewort</name>
    <dbReference type="NCBI Taxonomy" id="69332"/>
    <lineage>
        <taxon>Eukaryota</taxon>
        <taxon>Viridiplantae</taxon>
        <taxon>Streptophyta</taxon>
        <taxon>Charophyceae</taxon>
        <taxon>Charales</taxon>
        <taxon>Characeae</taxon>
        <taxon>Chara</taxon>
    </lineage>
</organism>
<dbReference type="Pfam" id="PF02291">
    <property type="entry name" value="TFIID-31kDa"/>
    <property type="match status" value="1"/>
</dbReference>
<evidence type="ECO:0008006" key="9">
    <source>
        <dbReference type="Google" id="ProtNLM"/>
    </source>
</evidence>
<evidence type="ECO:0000256" key="3">
    <source>
        <dbReference type="ARBA" id="ARBA00023015"/>
    </source>
</evidence>
<gene>
    <name evidence="7" type="ORF">CBR_g52315</name>
</gene>
<keyword evidence="4" id="KW-0804">Transcription</keyword>
<dbReference type="STRING" id="69332.A0A388K6P4"/>
<dbReference type="InterPro" id="IPR051431">
    <property type="entry name" value="TFIID_subunit_9"/>
</dbReference>
<evidence type="ECO:0000256" key="4">
    <source>
        <dbReference type="ARBA" id="ARBA00023163"/>
    </source>
</evidence>
<evidence type="ECO:0000256" key="2">
    <source>
        <dbReference type="ARBA" id="ARBA00007646"/>
    </source>
</evidence>
<feature type="region of interest" description="Disordered" evidence="6">
    <location>
        <begin position="132"/>
        <end position="206"/>
    </location>
</feature>
<evidence type="ECO:0000256" key="6">
    <source>
        <dbReference type="SAM" id="MobiDB-lite"/>
    </source>
</evidence>
<keyword evidence="5" id="KW-0539">Nucleus</keyword>